<dbReference type="EMBL" id="BTGU01000030">
    <property type="protein sequence ID" value="GMN49404.1"/>
    <property type="molecule type" value="Genomic_DNA"/>
</dbReference>
<sequence>MILTAANLMAKAVIWSVATGFANSGAKSEEAAENLTQRELRAKTKAEKAGKFRRR</sequence>
<evidence type="ECO:0000256" key="1">
    <source>
        <dbReference type="SAM" id="MobiDB-lite"/>
    </source>
</evidence>
<dbReference type="AlphaFoldDB" id="A0AA88DJ89"/>
<comment type="caution">
    <text evidence="2">The sequence shown here is derived from an EMBL/GenBank/DDBJ whole genome shotgun (WGS) entry which is preliminary data.</text>
</comment>
<evidence type="ECO:0000313" key="2">
    <source>
        <dbReference type="EMBL" id="GMN49404.1"/>
    </source>
</evidence>
<evidence type="ECO:0000313" key="3">
    <source>
        <dbReference type="Proteomes" id="UP001187192"/>
    </source>
</evidence>
<dbReference type="Proteomes" id="UP001187192">
    <property type="component" value="Unassembled WGS sequence"/>
</dbReference>
<name>A0AA88DJ89_FICCA</name>
<reference evidence="2" key="1">
    <citation type="submission" date="2023-07" db="EMBL/GenBank/DDBJ databases">
        <title>draft genome sequence of fig (Ficus carica).</title>
        <authorList>
            <person name="Takahashi T."/>
            <person name="Nishimura K."/>
        </authorList>
    </citation>
    <scope>NUCLEOTIDE SEQUENCE</scope>
</reference>
<proteinExistence type="predicted"/>
<accession>A0AA88DJ89</accession>
<feature type="region of interest" description="Disordered" evidence="1">
    <location>
        <begin position="28"/>
        <end position="55"/>
    </location>
</feature>
<dbReference type="Gramene" id="FCD_00013967-RA">
    <property type="protein sequence ID" value="FCD_00013967-RA:cds"/>
    <property type="gene ID" value="FCD_00013967"/>
</dbReference>
<gene>
    <name evidence="2" type="ORF">TIFTF001_018578</name>
</gene>
<protein>
    <submittedName>
        <fullName evidence="2">Uncharacterized protein</fullName>
    </submittedName>
</protein>
<keyword evidence="3" id="KW-1185">Reference proteome</keyword>
<feature type="compositionally biased region" description="Basic and acidic residues" evidence="1">
    <location>
        <begin position="36"/>
        <end position="55"/>
    </location>
</feature>
<organism evidence="2 3">
    <name type="scientific">Ficus carica</name>
    <name type="common">Common fig</name>
    <dbReference type="NCBI Taxonomy" id="3494"/>
    <lineage>
        <taxon>Eukaryota</taxon>
        <taxon>Viridiplantae</taxon>
        <taxon>Streptophyta</taxon>
        <taxon>Embryophyta</taxon>
        <taxon>Tracheophyta</taxon>
        <taxon>Spermatophyta</taxon>
        <taxon>Magnoliopsida</taxon>
        <taxon>eudicotyledons</taxon>
        <taxon>Gunneridae</taxon>
        <taxon>Pentapetalae</taxon>
        <taxon>rosids</taxon>
        <taxon>fabids</taxon>
        <taxon>Rosales</taxon>
        <taxon>Moraceae</taxon>
        <taxon>Ficeae</taxon>
        <taxon>Ficus</taxon>
    </lineage>
</organism>